<evidence type="ECO:0000256" key="1">
    <source>
        <dbReference type="SAM" id="MobiDB-lite"/>
    </source>
</evidence>
<organism evidence="2 3">
    <name type="scientific">Paspalum notatum var. saurae</name>
    <dbReference type="NCBI Taxonomy" id="547442"/>
    <lineage>
        <taxon>Eukaryota</taxon>
        <taxon>Viridiplantae</taxon>
        <taxon>Streptophyta</taxon>
        <taxon>Embryophyta</taxon>
        <taxon>Tracheophyta</taxon>
        <taxon>Spermatophyta</taxon>
        <taxon>Magnoliopsida</taxon>
        <taxon>Liliopsida</taxon>
        <taxon>Poales</taxon>
        <taxon>Poaceae</taxon>
        <taxon>PACMAD clade</taxon>
        <taxon>Panicoideae</taxon>
        <taxon>Andropogonodae</taxon>
        <taxon>Paspaleae</taxon>
        <taxon>Paspalinae</taxon>
        <taxon>Paspalum</taxon>
    </lineage>
</organism>
<feature type="compositionally biased region" description="Basic residues" evidence="1">
    <location>
        <begin position="83"/>
        <end position="95"/>
    </location>
</feature>
<dbReference type="Proteomes" id="UP001341281">
    <property type="component" value="Chromosome 06"/>
</dbReference>
<evidence type="ECO:0000313" key="2">
    <source>
        <dbReference type="EMBL" id="WVZ78350.1"/>
    </source>
</evidence>
<proteinExistence type="predicted"/>
<keyword evidence="3" id="KW-1185">Reference proteome</keyword>
<accession>A0AAQ3TVC7</accession>
<evidence type="ECO:0000313" key="3">
    <source>
        <dbReference type="Proteomes" id="UP001341281"/>
    </source>
</evidence>
<dbReference type="AlphaFoldDB" id="A0AAQ3TVC7"/>
<reference evidence="2 3" key="1">
    <citation type="submission" date="2024-02" db="EMBL/GenBank/DDBJ databases">
        <title>High-quality chromosome-scale genome assembly of Pensacola bahiagrass (Paspalum notatum Flugge var. saurae).</title>
        <authorList>
            <person name="Vega J.M."/>
            <person name="Podio M."/>
            <person name="Orjuela J."/>
            <person name="Siena L.A."/>
            <person name="Pessino S.C."/>
            <person name="Combes M.C."/>
            <person name="Mariac C."/>
            <person name="Albertini E."/>
            <person name="Pupilli F."/>
            <person name="Ortiz J.P.A."/>
            <person name="Leblanc O."/>
        </authorList>
    </citation>
    <scope>NUCLEOTIDE SEQUENCE [LARGE SCALE GENOMIC DNA]</scope>
    <source>
        <strain evidence="2">R1</strain>
        <tissue evidence="2">Leaf</tissue>
    </source>
</reference>
<gene>
    <name evidence="2" type="ORF">U9M48_026079</name>
</gene>
<name>A0AAQ3TVC7_PASNO</name>
<protein>
    <submittedName>
        <fullName evidence="2">Uncharacterized protein</fullName>
    </submittedName>
</protein>
<sequence>MRHLPKPAPTRAATSRHRPPSPHWASAPCGRTRGCVIGAHRGPYTTSLPPAIKAPRARHSGHPGGGTTCATAPQPPINTLPFRTKHHHPPLHHHTPLYAGLRPPRRGTPARRLALAWPPTTIAELDSLFAYRLPSN</sequence>
<feature type="region of interest" description="Disordered" evidence="1">
    <location>
        <begin position="1"/>
        <end position="105"/>
    </location>
</feature>
<dbReference type="EMBL" id="CP144750">
    <property type="protein sequence ID" value="WVZ78350.1"/>
    <property type="molecule type" value="Genomic_DNA"/>
</dbReference>